<evidence type="ECO:0000259" key="2">
    <source>
        <dbReference type="PROSITE" id="PS50234"/>
    </source>
</evidence>
<keyword evidence="4" id="KW-1185">Reference proteome</keyword>
<evidence type="ECO:0000313" key="4">
    <source>
        <dbReference type="Proteomes" id="UP000462621"/>
    </source>
</evidence>
<dbReference type="InterPro" id="IPR036465">
    <property type="entry name" value="vWFA_dom_sf"/>
</dbReference>
<dbReference type="Proteomes" id="UP000462621">
    <property type="component" value="Unassembled WGS sequence"/>
</dbReference>
<proteinExistence type="predicted"/>
<protein>
    <recommendedName>
        <fullName evidence="2">VWFA domain-containing protein</fullName>
    </recommendedName>
</protein>
<keyword evidence="1" id="KW-0472">Membrane</keyword>
<gene>
    <name evidence="3" type="ORF">F9817_17470</name>
</gene>
<dbReference type="InterPro" id="IPR002035">
    <property type="entry name" value="VWF_A"/>
</dbReference>
<feature type="domain" description="VWFA" evidence="2">
    <location>
        <begin position="161"/>
        <end position="435"/>
    </location>
</feature>
<comment type="caution">
    <text evidence="3">The sequence shown here is derived from an EMBL/GenBank/DDBJ whole genome shotgun (WGS) entry which is preliminary data.</text>
</comment>
<sequence>MIKQRNNIKSLKYRRQSGHAAMLFVMIIPILLGVFVLGMDGARALQNKARLDEATEVIALAMSGQNTTTEASRNEIVQNYIGYFFPQATLDEVTTQVIACDDNPNCDLSSLASEQFFEYDIQLRITEPSWFPNKGISNGFGESYDVASSSSVRKYNSKSVDVILVSDFSGSMADSVSSGRDAKYVELQDIISTVSSTLQEYNDNTGTNSQIAYVGFDGFVFPGTSYSYQSCNRWYCTTNQAYYAYSYLMCNSDTTKNGYTQVKESGWCYNDASSVDYTLTINSVFDESAHVETGATTSMTFYTLPLTNDFSTFVSTINNFSPAGITAFYSGLIRGAQVAADGDNSRRLIIILSDGMNSYSDITNNLVDNGLCSFITEGLNAMTTSEDEDVKSRLFAIGFGYTISNYPEMKNCVGEQNVFDATDKDSIKNKILELVADEMGRLAPTQLTPADE</sequence>
<reference evidence="3 4" key="1">
    <citation type="submission" date="2019-10" db="EMBL/GenBank/DDBJ databases">
        <title>Vibrio sp. nov. isolated from a shrimp pond.</title>
        <authorList>
            <person name="Gomez-Gil B."/>
            <person name="Enciso-Ibarra J."/>
            <person name="Enciso-Ibarra K."/>
            <person name="Bolan-Mejia C."/>
        </authorList>
    </citation>
    <scope>NUCLEOTIDE SEQUENCE [LARGE SCALE GENOMIC DNA]</scope>
    <source>
        <strain evidence="3 4">CAIM 722</strain>
    </source>
</reference>
<dbReference type="SUPFAM" id="SSF53300">
    <property type="entry name" value="vWA-like"/>
    <property type="match status" value="1"/>
</dbReference>
<evidence type="ECO:0000313" key="3">
    <source>
        <dbReference type="EMBL" id="MZI94970.1"/>
    </source>
</evidence>
<dbReference type="Gene3D" id="3.40.50.410">
    <property type="entry name" value="von Willebrand factor, type A domain"/>
    <property type="match status" value="1"/>
</dbReference>
<dbReference type="RefSeq" id="WP_161157448.1">
    <property type="nucleotide sequence ID" value="NZ_WEKT01000041.1"/>
</dbReference>
<dbReference type="AlphaFoldDB" id="A0A7X4LNC9"/>
<keyword evidence="1" id="KW-1133">Transmembrane helix</keyword>
<name>A0A7X4LNC9_9VIBR</name>
<dbReference type="PROSITE" id="PS50234">
    <property type="entry name" value="VWFA"/>
    <property type="match status" value="1"/>
</dbReference>
<dbReference type="EMBL" id="WEKT01000041">
    <property type="protein sequence ID" value="MZI94970.1"/>
    <property type="molecule type" value="Genomic_DNA"/>
</dbReference>
<evidence type="ECO:0000256" key="1">
    <source>
        <dbReference type="SAM" id="Phobius"/>
    </source>
</evidence>
<keyword evidence="1" id="KW-0812">Transmembrane</keyword>
<accession>A0A7X4LNC9</accession>
<feature type="transmembrane region" description="Helical" evidence="1">
    <location>
        <begin position="20"/>
        <end position="39"/>
    </location>
</feature>
<organism evidence="3 4">
    <name type="scientific">Vibrio eleionomae</name>
    <dbReference type="NCBI Taxonomy" id="2653505"/>
    <lineage>
        <taxon>Bacteria</taxon>
        <taxon>Pseudomonadati</taxon>
        <taxon>Pseudomonadota</taxon>
        <taxon>Gammaproteobacteria</taxon>
        <taxon>Vibrionales</taxon>
        <taxon>Vibrionaceae</taxon>
        <taxon>Vibrio</taxon>
    </lineage>
</organism>